<comment type="similarity">
    <text evidence="1">Belongs to the bacterial solute-binding protein 8 family.</text>
</comment>
<dbReference type="KEGG" id="sted:SPTER_03290"/>
<organism evidence="4 5">
    <name type="scientific">Sporomusa termitida</name>
    <dbReference type="NCBI Taxonomy" id="2377"/>
    <lineage>
        <taxon>Bacteria</taxon>
        <taxon>Bacillati</taxon>
        <taxon>Bacillota</taxon>
        <taxon>Negativicutes</taxon>
        <taxon>Selenomonadales</taxon>
        <taxon>Sporomusaceae</taxon>
        <taxon>Sporomusa</taxon>
    </lineage>
</organism>
<keyword evidence="2" id="KW-0732">Signal</keyword>
<evidence type="ECO:0000313" key="4">
    <source>
        <dbReference type="EMBL" id="QDR79070.1"/>
    </source>
</evidence>
<sequence length="321" mass="35274">MRYFQIIKPIVFLLCLLLLCAGCANQQRPQAEPSAAGYEVRDGQGNVLKLRGKPQRIISLSVSTDEILLGLVPSGRIAALTYLADDGGLSNITEQAKAVPARIRANPEVVIALQPDLVIVPDWQPLEFVQTVRDAGFPVYIYQWPNSIEEIKNVILEIARAVGEPEAGAKLVADMDNTLAEVVDRVRPIPDSQRPVVVRFSLMGGSDGKGTTFDDICQYAGVKNGAALAGLGMNDILSKEQLVKVNPDILLMPTWDYTGKTDMAQFAADIQNDPALQSVKAIRRQQLVSIPERYLVCTSQYIVWGVKNLASYAYPQYFPEK</sequence>
<dbReference type="AlphaFoldDB" id="A0A517DNX7"/>
<evidence type="ECO:0000256" key="1">
    <source>
        <dbReference type="ARBA" id="ARBA00008814"/>
    </source>
</evidence>
<evidence type="ECO:0000256" key="2">
    <source>
        <dbReference type="SAM" id="SignalP"/>
    </source>
</evidence>
<dbReference type="InterPro" id="IPR002491">
    <property type="entry name" value="ABC_transptr_periplasmic_BD"/>
</dbReference>
<dbReference type="Proteomes" id="UP000320776">
    <property type="component" value="Chromosome"/>
</dbReference>
<name>A0A517DNX7_9FIRM</name>
<dbReference type="Pfam" id="PF01497">
    <property type="entry name" value="Peripla_BP_2"/>
    <property type="match status" value="1"/>
</dbReference>
<dbReference type="InterPro" id="IPR050902">
    <property type="entry name" value="ABC_Transporter_SBP"/>
</dbReference>
<dbReference type="OrthoDB" id="1632098at2"/>
<proteinExistence type="inferred from homology"/>
<gene>
    <name evidence="4" type="ORF">SPTER_03290</name>
</gene>
<evidence type="ECO:0000259" key="3">
    <source>
        <dbReference type="PROSITE" id="PS50983"/>
    </source>
</evidence>
<feature type="chain" id="PRO_5039342384" evidence="2">
    <location>
        <begin position="27"/>
        <end position="321"/>
    </location>
</feature>
<dbReference type="EMBL" id="CP036259">
    <property type="protein sequence ID" value="QDR79070.1"/>
    <property type="molecule type" value="Genomic_DNA"/>
</dbReference>
<dbReference type="PANTHER" id="PTHR30535">
    <property type="entry name" value="VITAMIN B12-BINDING PROTEIN"/>
    <property type="match status" value="1"/>
</dbReference>
<dbReference type="PROSITE" id="PS50983">
    <property type="entry name" value="FE_B12_PBP"/>
    <property type="match status" value="1"/>
</dbReference>
<evidence type="ECO:0000313" key="5">
    <source>
        <dbReference type="Proteomes" id="UP000320776"/>
    </source>
</evidence>
<dbReference type="PANTHER" id="PTHR30535:SF34">
    <property type="entry name" value="MOLYBDATE-BINDING PROTEIN MOLA"/>
    <property type="match status" value="1"/>
</dbReference>
<keyword evidence="5" id="KW-1185">Reference proteome</keyword>
<accession>A0A517DNX7</accession>
<feature type="domain" description="Fe/B12 periplasmic-binding" evidence="3">
    <location>
        <begin position="56"/>
        <end position="317"/>
    </location>
</feature>
<reference evidence="4 5" key="1">
    <citation type="submission" date="2019-02" db="EMBL/GenBank/DDBJ databases">
        <title>Closed genome of Sporomusa termitida DSM 4440.</title>
        <authorList>
            <person name="Poehlein A."/>
            <person name="Daniel R."/>
        </authorList>
    </citation>
    <scope>NUCLEOTIDE SEQUENCE [LARGE SCALE GENOMIC DNA]</scope>
    <source>
        <strain evidence="4 5">DSM 4440</strain>
    </source>
</reference>
<dbReference type="RefSeq" id="WP_144348766.1">
    <property type="nucleotide sequence ID" value="NZ_CP036259.1"/>
</dbReference>
<protein>
    <submittedName>
        <fullName evidence="4">Putative ABC transporter PGF-CTERM-modified substrate-binding protein</fullName>
    </submittedName>
</protein>
<dbReference type="Gene3D" id="3.40.50.1980">
    <property type="entry name" value="Nitrogenase molybdenum iron protein domain"/>
    <property type="match status" value="2"/>
</dbReference>
<dbReference type="SUPFAM" id="SSF53807">
    <property type="entry name" value="Helical backbone' metal receptor"/>
    <property type="match status" value="1"/>
</dbReference>
<feature type="signal peptide" evidence="2">
    <location>
        <begin position="1"/>
        <end position="26"/>
    </location>
</feature>
<dbReference type="GO" id="GO:0071281">
    <property type="term" value="P:cellular response to iron ion"/>
    <property type="evidence" value="ECO:0007669"/>
    <property type="project" value="TreeGrafter"/>
</dbReference>